<sequence>MAAAASAVSFHGVTRRHLTLPYCSHRRSPLLPERSQSQAPPALKIAAALSLLRRHFPPRHLCSSSAPSSNVAFVDSDEDYVDDDDESEEEEEEEEGVEQEEEQVQRSSAASSPLGEPGRLYVGNLAYSMTTSQLSDIFSQAGTVKTVEIVYDRVTDRSRGFAFVTMANTEDANKAIQMFDGSQVGGRTVKVNFPEVPRGREREVMGPWTRARSRGYIDSPYKVYAGNLGWTLTSDSLKDAFAMQPGLLGAKVIYERDSGRSRGYGFVSFSSPEEAQSAIEALNGKEVEGRPLRLNLASERFSSATIPLQVDEVADTVGSPSSPSLP</sequence>
<feature type="domain" description="RRM" evidence="10">
    <location>
        <begin position="118"/>
        <end position="196"/>
    </location>
</feature>
<dbReference type="GO" id="GO:0003729">
    <property type="term" value="F:mRNA binding"/>
    <property type="evidence" value="ECO:0007669"/>
    <property type="project" value="TreeGrafter"/>
</dbReference>
<keyword evidence="4" id="KW-0507">mRNA processing</keyword>
<evidence type="ECO:0000256" key="5">
    <source>
        <dbReference type="ARBA" id="ARBA00022737"/>
    </source>
</evidence>
<reference evidence="11" key="2">
    <citation type="submission" date="2023-04" db="EMBL/GenBank/DDBJ databases">
        <authorList>
            <person name="Bruccoleri R.E."/>
            <person name="Oakeley E.J."/>
            <person name="Faust A.-M."/>
            <person name="Dessus-Babus S."/>
            <person name="Altorfer M."/>
            <person name="Burckhardt D."/>
            <person name="Oertli M."/>
            <person name="Naumann U."/>
            <person name="Petersen F."/>
            <person name="Wong J."/>
        </authorList>
    </citation>
    <scope>NUCLEOTIDE SEQUENCE</scope>
    <source>
        <strain evidence="11">GSM-AAB239-AS_SAM_17_03QT</strain>
        <tissue evidence="11">Leaf</tissue>
    </source>
</reference>
<comment type="caution">
    <text evidence="11">The sequence shown here is derived from an EMBL/GenBank/DDBJ whole genome shotgun (WGS) entry which is preliminary data.</text>
</comment>
<gene>
    <name evidence="11" type="ORF">M6B38_284230</name>
</gene>
<dbReference type="InterPro" id="IPR050502">
    <property type="entry name" value="Euk_RNA-bind_prot"/>
</dbReference>
<dbReference type="GO" id="GO:0009535">
    <property type="term" value="C:chloroplast thylakoid membrane"/>
    <property type="evidence" value="ECO:0007669"/>
    <property type="project" value="TreeGrafter"/>
</dbReference>
<dbReference type="InterPro" id="IPR000504">
    <property type="entry name" value="RRM_dom"/>
</dbReference>
<accession>A0AAX6I151</accession>
<evidence type="ECO:0000256" key="4">
    <source>
        <dbReference type="ARBA" id="ARBA00022664"/>
    </source>
</evidence>
<dbReference type="SMART" id="SM00360">
    <property type="entry name" value="RRM"/>
    <property type="match status" value="2"/>
</dbReference>
<dbReference type="InterPro" id="IPR012677">
    <property type="entry name" value="Nucleotide-bd_a/b_plait_sf"/>
</dbReference>
<dbReference type="EMBL" id="JANAVB010005597">
    <property type="protein sequence ID" value="KAJ6846979.1"/>
    <property type="molecule type" value="Genomic_DNA"/>
</dbReference>
<keyword evidence="2" id="KW-0150">Chloroplast</keyword>
<evidence type="ECO:0000256" key="2">
    <source>
        <dbReference type="ARBA" id="ARBA00022528"/>
    </source>
</evidence>
<evidence type="ECO:0000256" key="7">
    <source>
        <dbReference type="ARBA" id="ARBA00023274"/>
    </source>
</evidence>
<feature type="domain" description="RRM" evidence="10">
    <location>
        <begin position="221"/>
        <end position="299"/>
    </location>
</feature>
<feature type="region of interest" description="Disordered" evidence="9">
    <location>
        <begin position="62"/>
        <end position="115"/>
    </location>
</feature>
<evidence type="ECO:0000313" key="11">
    <source>
        <dbReference type="EMBL" id="KAJ6846979.1"/>
    </source>
</evidence>
<dbReference type="Gene3D" id="3.30.70.330">
    <property type="match status" value="2"/>
</dbReference>
<keyword evidence="6 8" id="KW-0694">RNA-binding</keyword>
<dbReference type="AlphaFoldDB" id="A0AAX6I151"/>
<dbReference type="GO" id="GO:1901259">
    <property type="term" value="P:chloroplast rRNA processing"/>
    <property type="evidence" value="ECO:0007669"/>
    <property type="project" value="TreeGrafter"/>
</dbReference>
<dbReference type="PROSITE" id="PS50102">
    <property type="entry name" value="RRM"/>
    <property type="match status" value="2"/>
</dbReference>
<proteinExistence type="predicted"/>
<dbReference type="PANTHER" id="PTHR48025">
    <property type="entry name" value="OS02G0815200 PROTEIN"/>
    <property type="match status" value="1"/>
</dbReference>
<comment type="subcellular location">
    <subcellularLocation>
        <location evidence="1">Plastid</location>
        <location evidence="1">Chloroplast</location>
    </subcellularLocation>
</comment>
<evidence type="ECO:0000256" key="9">
    <source>
        <dbReference type="SAM" id="MobiDB-lite"/>
    </source>
</evidence>
<dbReference type="Proteomes" id="UP001140949">
    <property type="component" value="Unassembled WGS sequence"/>
</dbReference>
<keyword evidence="5" id="KW-0677">Repeat</keyword>
<feature type="compositionally biased region" description="Acidic residues" evidence="9">
    <location>
        <begin position="75"/>
        <end position="102"/>
    </location>
</feature>
<evidence type="ECO:0000256" key="3">
    <source>
        <dbReference type="ARBA" id="ARBA00022640"/>
    </source>
</evidence>
<evidence type="ECO:0000259" key="10">
    <source>
        <dbReference type="PROSITE" id="PS50102"/>
    </source>
</evidence>
<keyword evidence="12" id="KW-1185">Reference proteome</keyword>
<name>A0AAX6I151_IRIPA</name>
<organism evidence="11 12">
    <name type="scientific">Iris pallida</name>
    <name type="common">Sweet iris</name>
    <dbReference type="NCBI Taxonomy" id="29817"/>
    <lineage>
        <taxon>Eukaryota</taxon>
        <taxon>Viridiplantae</taxon>
        <taxon>Streptophyta</taxon>
        <taxon>Embryophyta</taxon>
        <taxon>Tracheophyta</taxon>
        <taxon>Spermatophyta</taxon>
        <taxon>Magnoliopsida</taxon>
        <taxon>Liliopsida</taxon>
        <taxon>Asparagales</taxon>
        <taxon>Iridaceae</taxon>
        <taxon>Iridoideae</taxon>
        <taxon>Irideae</taxon>
        <taxon>Iris</taxon>
    </lineage>
</organism>
<dbReference type="InterPro" id="IPR048289">
    <property type="entry name" value="RRM2_NsCP33-like"/>
</dbReference>
<evidence type="ECO:0000256" key="8">
    <source>
        <dbReference type="PROSITE-ProRule" id="PRU00176"/>
    </source>
</evidence>
<dbReference type="InterPro" id="IPR035979">
    <property type="entry name" value="RBD_domain_sf"/>
</dbReference>
<keyword evidence="7" id="KW-0687">Ribonucleoprotein</keyword>
<protein>
    <submittedName>
        <fullName evidence="11">RNA-binding protein CP33, chloroplastic</fullName>
    </submittedName>
</protein>
<dbReference type="CDD" id="cd21609">
    <property type="entry name" value="RRM1_PSRP2_like"/>
    <property type="match status" value="1"/>
</dbReference>
<evidence type="ECO:0000313" key="12">
    <source>
        <dbReference type="Proteomes" id="UP001140949"/>
    </source>
</evidence>
<dbReference type="GO" id="GO:1990904">
    <property type="term" value="C:ribonucleoprotein complex"/>
    <property type="evidence" value="ECO:0007669"/>
    <property type="project" value="UniProtKB-KW"/>
</dbReference>
<dbReference type="SUPFAM" id="SSF54928">
    <property type="entry name" value="RNA-binding domain, RBD"/>
    <property type="match status" value="2"/>
</dbReference>
<dbReference type="PANTHER" id="PTHR48025:SF11">
    <property type="entry name" value="RNA-BINDING PROTEIN CP33, CHLOROPLASTIC"/>
    <property type="match status" value="1"/>
</dbReference>
<dbReference type="CDD" id="cd21608">
    <property type="entry name" value="RRM2_NsCP33_like"/>
    <property type="match status" value="1"/>
</dbReference>
<feature type="compositionally biased region" description="Polar residues" evidence="9">
    <location>
        <begin position="62"/>
        <end position="71"/>
    </location>
</feature>
<keyword evidence="3" id="KW-0934">Plastid</keyword>
<dbReference type="Pfam" id="PF00076">
    <property type="entry name" value="RRM_1"/>
    <property type="match status" value="2"/>
</dbReference>
<reference evidence="11" key="1">
    <citation type="journal article" date="2023" name="GigaByte">
        <title>Genome assembly of the bearded iris, Iris pallida Lam.</title>
        <authorList>
            <person name="Bruccoleri R.E."/>
            <person name="Oakeley E.J."/>
            <person name="Faust A.M.E."/>
            <person name="Altorfer M."/>
            <person name="Dessus-Babus S."/>
            <person name="Burckhardt D."/>
            <person name="Oertli M."/>
            <person name="Naumann U."/>
            <person name="Petersen F."/>
            <person name="Wong J."/>
        </authorList>
    </citation>
    <scope>NUCLEOTIDE SEQUENCE</scope>
    <source>
        <strain evidence="11">GSM-AAB239-AS_SAM_17_03QT</strain>
    </source>
</reference>
<evidence type="ECO:0000256" key="1">
    <source>
        <dbReference type="ARBA" id="ARBA00004229"/>
    </source>
</evidence>
<evidence type="ECO:0000256" key="6">
    <source>
        <dbReference type="ARBA" id="ARBA00022884"/>
    </source>
</evidence>
<dbReference type="GO" id="GO:0006397">
    <property type="term" value="P:mRNA processing"/>
    <property type="evidence" value="ECO:0007669"/>
    <property type="project" value="UniProtKB-KW"/>
</dbReference>